<dbReference type="Pfam" id="PF18643">
    <property type="entry name" value="RE_BsaWI"/>
    <property type="match status" value="1"/>
</dbReference>
<dbReference type="AlphaFoldDB" id="A0A1V4HGU8"/>
<dbReference type="Proteomes" id="UP000190626">
    <property type="component" value="Unassembled WGS sequence"/>
</dbReference>
<keyword evidence="3" id="KW-1185">Reference proteome</keyword>
<proteinExistence type="predicted"/>
<dbReference type="InterPro" id="IPR041551">
    <property type="entry name" value="RE_BsaWI"/>
</dbReference>
<dbReference type="REBASE" id="245426">
    <property type="entry name" value="PfeCY1ORF30105P"/>
</dbReference>
<dbReference type="RefSeq" id="WP_079414653.1">
    <property type="nucleotide sequence ID" value="NZ_MBTG01000019.1"/>
</dbReference>
<gene>
    <name evidence="2" type="ORF">BC351_30100</name>
</gene>
<feature type="domain" description="BsaWI restriction endonuclease type 2" evidence="1">
    <location>
        <begin position="171"/>
        <end position="240"/>
    </location>
</feature>
<organism evidence="2 3">
    <name type="scientific">Paenibacillus ferrarius</name>
    <dbReference type="NCBI Taxonomy" id="1469647"/>
    <lineage>
        <taxon>Bacteria</taxon>
        <taxon>Bacillati</taxon>
        <taxon>Bacillota</taxon>
        <taxon>Bacilli</taxon>
        <taxon>Bacillales</taxon>
        <taxon>Paenibacillaceae</taxon>
        <taxon>Paenibacillus</taxon>
    </lineage>
</organism>
<accession>A0A1V4HGU8</accession>
<protein>
    <recommendedName>
        <fullName evidence="1">BsaWI restriction endonuclease type 2 domain-containing protein</fullName>
    </recommendedName>
</protein>
<evidence type="ECO:0000313" key="2">
    <source>
        <dbReference type="EMBL" id="OPH54975.1"/>
    </source>
</evidence>
<dbReference type="STRING" id="1469647.BC351_30100"/>
<dbReference type="EMBL" id="MBTG01000019">
    <property type="protein sequence ID" value="OPH54975.1"/>
    <property type="molecule type" value="Genomic_DNA"/>
</dbReference>
<evidence type="ECO:0000313" key="3">
    <source>
        <dbReference type="Proteomes" id="UP000190626"/>
    </source>
</evidence>
<comment type="caution">
    <text evidence="2">The sequence shown here is derived from an EMBL/GenBank/DDBJ whole genome shotgun (WGS) entry which is preliminary data.</text>
</comment>
<evidence type="ECO:0000259" key="1">
    <source>
        <dbReference type="Pfam" id="PF18643"/>
    </source>
</evidence>
<sequence length="307" mass="36166">MSFMIQETAINEYNKLIVDKLGVLTKKPSKSKRASMRRETIFATFESLLNTFPNENPGQMWRIVEKAHVYSYLQSEGVDMDVFGLKYNIKREILEELFFDDELISSFESAKQSWKRSSGIAWENFFEGTFESEDDEIKVVNPRDLKKLLKGEHINNNEGYPAPLHFFDNEQKKYFESLLKKKDFDLFLLFYSTYHRKWRLFGLIQCKTSIRDRMKINASTSKDAMNKNLWSILLALDPDSYLRGQYYEMAKTDWHGVYFMEKEVSVDDNIVRAPIDELQSKILNHANQVLQIITDKPEVINSSWRPN</sequence>
<name>A0A1V4HGU8_9BACL</name>
<dbReference type="OrthoDB" id="3034688at2"/>
<reference evidence="3" key="1">
    <citation type="submission" date="2016-07" db="EMBL/GenBank/DDBJ databases">
        <authorList>
            <person name="Florea S."/>
            <person name="Webb J.S."/>
            <person name="Jaromczyk J."/>
            <person name="Schardl C.L."/>
        </authorList>
    </citation>
    <scope>NUCLEOTIDE SEQUENCE [LARGE SCALE GENOMIC DNA]</scope>
    <source>
        <strain evidence="3">CY1</strain>
    </source>
</reference>